<evidence type="ECO:0000256" key="5">
    <source>
        <dbReference type="ARBA" id="ARBA00023136"/>
    </source>
</evidence>
<keyword evidence="3" id="KW-1134">Transmembrane beta strand</keyword>
<dbReference type="GO" id="GO:1990281">
    <property type="term" value="C:efflux pump complex"/>
    <property type="evidence" value="ECO:0007669"/>
    <property type="project" value="TreeGrafter"/>
</dbReference>
<evidence type="ECO:0000256" key="8">
    <source>
        <dbReference type="SAM" id="Coils"/>
    </source>
</evidence>
<protein>
    <recommendedName>
        <fullName evidence="7">Protein CyaE</fullName>
    </recommendedName>
</protein>
<comment type="caution">
    <text evidence="10">The sequence shown here is derived from an EMBL/GenBank/DDBJ whole genome shotgun (WGS) entry which is preliminary data.</text>
</comment>
<dbReference type="AlphaFoldDB" id="A0A9X0XCP0"/>
<evidence type="ECO:0000256" key="2">
    <source>
        <dbReference type="ARBA" id="ARBA00022448"/>
    </source>
</evidence>
<dbReference type="InterPro" id="IPR028351">
    <property type="entry name" value="CyaE"/>
</dbReference>
<dbReference type="GO" id="GO:0009279">
    <property type="term" value="C:cell outer membrane"/>
    <property type="evidence" value="ECO:0007669"/>
    <property type="project" value="UniProtKB-SubCell"/>
</dbReference>
<keyword evidence="8" id="KW-0175">Coiled coil</keyword>
<accession>A0A9X0XCP0</accession>
<evidence type="ECO:0000313" key="10">
    <source>
        <dbReference type="EMBL" id="MBL0718466.1"/>
    </source>
</evidence>
<comment type="function">
    <text evidence="7">CyaE is necessary for transport of calmodulin-sensitive adenylate cyclase-hemolysin (cyclolysin).</text>
</comment>
<evidence type="ECO:0000256" key="9">
    <source>
        <dbReference type="SAM" id="SignalP"/>
    </source>
</evidence>
<dbReference type="Proteomes" id="UP000643207">
    <property type="component" value="Unassembled WGS sequence"/>
</dbReference>
<keyword evidence="6 7" id="KW-0998">Cell outer membrane</keyword>
<keyword evidence="9" id="KW-0732">Signal</keyword>
<dbReference type="EMBL" id="JAERRA010000001">
    <property type="protein sequence ID" value="MBL0718466.1"/>
    <property type="molecule type" value="Genomic_DNA"/>
</dbReference>
<feature type="coiled-coil region" evidence="8">
    <location>
        <begin position="361"/>
        <end position="388"/>
    </location>
</feature>
<name>A0A9X0XCP0_9BURK</name>
<comment type="subcellular location">
    <subcellularLocation>
        <location evidence="7">Cell outer membrane</location>
        <topology evidence="7">Peripheral membrane protein</topology>
    </subcellularLocation>
</comment>
<dbReference type="PIRSF" id="PIRSF001892">
    <property type="entry name" value="CyaE"/>
    <property type="match status" value="1"/>
</dbReference>
<evidence type="ECO:0000256" key="7">
    <source>
        <dbReference type="PIRNR" id="PIRNR001892"/>
    </source>
</evidence>
<dbReference type="SUPFAM" id="SSF56954">
    <property type="entry name" value="Outer membrane efflux proteins (OEP)"/>
    <property type="match status" value="1"/>
</dbReference>
<dbReference type="Pfam" id="PF02321">
    <property type="entry name" value="OEP"/>
    <property type="match status" value="2"/>
</dbReference>
<dbReference type="GO" id="GO:0015288">
    <property type="term" value="F:porin activity"/>
    <property type="evidence" value="ECO:0007669"/>
    <property type="project" value="TreeGrafter"/>
</dbReference>
<gene>
    <name evidence="10" type="ORF">JI742_01065</name>
</gene>
<comment type="similarity">
    <text evidence="1 7">Belongs to the outer membrane factor (OMF) (TC 1.B.17) family.</text>
</comment>
<reference evidence="10 11" key="1">
    <citation type="submission" date="2021-01" db="EMBL/GenBank/DDBJ databases">
        <title>Piscinibacter sp. Jin2 Genome sequencing and assembly.</title>
        <authorList>
            <person name="Kim I."/>
        </authorList>
    </citation>
    <scope>NUCLEOTIDE SEQUENCE [LARGE SCALE GENOMIC DNA]</scope>
    <source>
        <strain evidence="10 11">Jin2</strain>
    </source>
</reference>
<keyword evidence="4" id="KW-0812">Transmembrane</keyword>
<dbReference type="GO" id="GO:0015562">
    <property type="term" value="F:efflux transmembrane transporter activity"/>
    <property type="evidence" value="ECO:0007669"/>
    <property type="project" value="InterPro"/>
</dbReference>
<dbReference type="InterPro" id="IPR051906">
    <property type="entry name" value="TolC-like"/>
</dbReference>
<dbReference type="RefSeq" id="WP_201823139.1">
    <property type="nucleotide sequence ID" value="NZ_JAERRA010000001.1"/>
</dbReference>
<keyword evidence="7" id="KW-0204">Cytolysis</keyword>
<evidence type="ECO:0000313" key="11">
    <source>
        <dbReference type="Proteomes" id="UP000643207"/>
    </source>
</evidence>
<sequence>MSRLARCGVPVLGLLAGLLLAFPAVSAPPPAGDGPEALRRAAQALPAALPPEQAGCPEGPVTQPLGLHEAVARSLCQSPKARGAWALARQRAAELGVVEASYWPTLQAGAIYDETRQRYREPAVSISSKTEGMSLRLNWVLFDGGRRSGRKQQARALLASANATQDVVVRSELLDALRAYHLAQAAEALRLASVEVEQVARRTAERVKGRQAGGVSARAELMQAQAALSRATLGRLDAEAAAEAARGELARRMGLSATTALTVPALRLLPSAQALPADAQALIDEALQQHPRMLAARAEAEAARGRQAATRAEDWPVLSLSAQQSTQQPPNGSLFIVDRLRSANVQLQVPIFEGGAGPARRRGAAAEVQRAEASADELRNEVESSLWRSWQEARAQNQRIEAVDRLVRDTRDASDGLAARFNAGAGGLFEWLSAQQDAARARREQVEAVLAWHDARLRLAAQVGNLGGWLLAEP</sequence>
<evidence type="ECO:0000256" key="3">
    <source>
        <dbReference type="ARBA" id="ARBA00022452"/>
    </source>
</evidence>
<keyword evidence="5 7" id="KW-0472">Membrane</keyword>
<dbReference type="PANTHER" id="PTHR30026:SF20">
    <property type="entry name" value="OUTER MEMBRANE PROTEIN TOLC"/>
    <property type="match status" value="1"/>
</dbReference>
<evidence type="ECO:0000256" key="1">
    <source>
        <dbReference type="ARBA" id="ARBA00007613"/>
    </source>
</evidence>
<organism evidence="10 11">
    <name type="scientific">Aquariibacter lacus</name>
    <dbReference type="NCBI Taxonomy" id="2801332"/>
    <lineage>
        <taxon>Bacteria</taxon>
        <taxon>Pseudomonadati</taxon>
        <taxon>Pseudomonadota</taxon>
        <taxon>Betaproteobacteria</taxon>
        <taxon>Burkholderiales</taxon>
        <taxon>Sphaerotilaceae</taxon>
        <taxon>Aquariibacter</taxon>
    </lineage>
</organism>
<evidence type="ECO:0000256" key="4">
    <source>
        <dbReference type="ARBA" id="ARBA00022692"/>
    </source>
</evidence>
<dbReference type="InterPro" id="IPR003423">
    <property type="entry name" value="OMP_efflux"/>
</dbReference>
<keyword evidence="11" id="KW-1185">Reference proteome</keyword>
<keyword evidence="2 7" id="KW-0813">Transport</keyword>
<feature type="chain" id="PRO_5040958118" description="Protein CyaE" evidence="9">
    <location>
        <begin position="27"/>
        <end position="474"/>
    </location>
</feature>
<proteinExistence type="inferred from homology"/>
<keyword evidence="7" id="KW-0354">Hemolysis</keyword>
<feature type="signal peptide" evidence="9">
    <location>
        <begin position="1"/>
        <end position="26"/>
    </location>
</feature>
<dbReference type="PANTHER" id="PTHR30026">
    <property type="entry name" value="OUTER MEMBRANE PROTEIN TOLC"/>
    <property type="match status" value="1"/>
</dbReference>
<dbReference type="Gene3D" id="1.20.1600.10">
    <property type="entry name" value="Outer membrane efflux proteins (OEP)"/>
    <property type="match status" value="1"/>
</dbReference>
<evidence type="ECO:0000256" key="6">
    <source>
        <dbReference type="ARBA" id="ARBA00023237"/>
    </source>
</evidence>
<dbReference type="GO" id="GO:0031640">
    <property type="term" value="P:killing of cells of another organism"/>
    <property type="evidence" value="ECO:0007669"/>
    <property type="project" value="UniProtKB-KW"/>
</dbReference>